<organism evidence="3 4">
    <name type="scientific">candidate division WOR-3 bacterium RBG_13_43_14</name>
    <dbReference type="NCBI Taxonomy" id="1802590"/>
    <lineage>
        <taxon>Bacteria</taxon>
        <taxon>Bacteria division WOR-3</taxon>
    </lineage>
</organism>
<dbReference type="InterPro" id="IPR052198">
    <property type="entry name" value="IorB_Oxidoreductase"/>
</dbReference>
<dbReference type="EMBL" id="MEUM01000003">
    <property type="protein sequence ID" value="OGC43889.1"/>
    <property type="molecule type" value="Genomic_DNA"/>
</dbReference>
<dbReference type="Gene3D" id="3.40.920.10">
    <property type="entry name" value="Pyruvate-ferredoxin oxidoreductase, PFOR, domain III"/>
    <property type="match status" value="1"/>
</dbReference>
<evidence type="ECO:0000259" key="2">
    <source>
        <dbReference type="Pfam" id="PF01558"/>
    </source>
</evidence>
<evidence type="ECO:0000313" key="3">
    <source>
        <dbReference type="EMBL" id="OGC43889.1"/>
    </source>
</evidence>
<feature type="domain" description="Pyruvate/ketoisovalerate oxidoreductase catalytic" evidence="2">
    <location>
        <begin position="17"/>
        <end position="192"/>
    </location>
</feature>
<dbReference type="NCBIfam" id="NF005322">
    <property type="entry name" value="PRK06853.1-2"/>
    <property type="match status" value="1"/>
</dbReference>
<gene>
    <name evidence="3" type="ORF">A2Y85_07875</name>
</gene>
<proteinExistence type="predicted"/>
<evidence type="ECO:0000313" key="4">
    <source>
        <dbReference type="Proteomes" id="UP000177025"/>
    </source>
</evidence>
<reference evidence="3 4" key="1">
    <citation type="journal article" date="2016" name="Nat. Commun.">
        <title>Thousands of microbial genomes shed light on interconnected biogeochemical processes in an aquifer system.</title>
        <authorList>
            <person name="Anantharaman K."/>
            <person name="Brown C.T."/>
            <person name="Hug L.A."/>
            <person name="Sharon I."/>
            <person name="Castelle C.J."/>
            <person name="Probst A.J."/>
            <person name="Thomas B.C."/>
            <person name="Singh A."/>
            <person name="Wilkins M.J."/>
            <person name="Karaoz U."/>
            <person name="Brodie E.L."/>
            <person name="Williams K.H."/>
            <person name="Hubbard S.S."/>
            <person name="Banfield J.F."/>
        </authorList>
    </citation>
    <scope>NUCLEOTIDE SEQUENCE [LARGE SCALE GENOMIC DNA]</scope>
</reference>
<accession>A0A1F4UG45</accession>
<dbReference type="PANTHER" id="PTHR43854">
    <property type="entry name" value="INDOLEPYRUVATE OXIDOREDUCTASE SUBUNIT IORB"/>
    <property type="match status" value="1"/>
</dbReference>
<dbReference type="NCBIfam" id="NF005325">
    <property type="entry name" value="PRK06853.1-5"/>
    <property type="match status" value="1"/>
</dbReference>
<dbReference type="PANTHER" id="PTHR43854:SF1">
    <property type="entry name" value="INDOLEPYRUVATE OXIDOREDUCTASE SUBUNIT IORB"/>
    <property type="match status" value="1"/>
</dbReference>
<keyword evidence="3" id="KW-0670">Pyruvate</keyword>
<comment type="caution">
    <text evidence="3">The sequence shown here is derived from an EMBL/GenBank/DDBJ whole genome shotgun (WGS) entry which is preliminary data.</text>
</comment>
<dbReference type="InterPro" id="IPR002869">
    <property type="entry name" value="Pyrv_flavodox_OxRed_cen"/>
</dbReference>
<dbReference type="AlphaFoldDB" id="A0A1F4UG45"/>
<protein>
    <submittedName>
        <fullName evidence="3">Indolepyruvate oxidoreductase subunit beta</fullName>
    </submittedName>
</protein>
<dbReference type="GO" id="GO:0016903">
    <property type="term" value="F:oxidoreductase activity, acting on the aldehyde or oxo group of donors"/>
    <property type="evidence" value="ECO:0007669"/>
    <property type="project" value="InterPro"/>
</dbReference>
<dbReference type="SUPFAM" id="SSF53323">
    <property type="entry name" value="Pyruvate-ferredoxin oxidoreductase, PFOR, domain III"/>
    <property type="match status" value="1"/>
</dbReference>
<evidence type="ECO:0000256" key="1">
    <source>
        <dbReference type="ARBA" id="ARBA00023002"/>
    </source>
</evidence>
<keyword evidence="1" id="KW-0560">Oxidoreductase</keyword>
<dbReference type="Proteomes" id="UP000177025">
    <property type="component" value="Unassembled WGS sequence"/>
</dbReference>
<dbReference type="Pfam" id="PF01558">
    <property type="entry name" value="POR"/>
    <property type="match status" value="1"/>
</dbReference>
<name>A0A1F4UG45_UNCW3</name>
<sequence>MSKDQNKVTNIVICGVGGQGIILASNVLCSAVFNRGFDIKKSEVHGMAQRGGSVITHVRFGHKIHSPLIEEGTAYYILAFEKLEALRYLHYLKKNGKIIVNDRKIPPMSVLTGQTKYPEDILSKLNDRGKVYLIDAEKKANELGNERTVNIILLGVLARFLKFDPDTWDKALRENIKEKYIDLNLKAFNAGLKLKSENQS</sequence>
<dbReference type="InterPro" id="IPR019752">
    <property type="entry name" value="Pyrv/ketoisovalerate_OxRed_cat"/>
</dbReference>